<feature type="region of interest" description="Disordered" evidence="3">
    <location>
        <begin position="234"/>
        <end position="254"/>
    </location>
</feature>
<dbReference type="GO" id="GO:0008081">
    <property type="term" value="F:phosphoric diester hydrolase activity"/>
    <property type="evidence" value="ECO:0007669"/>
    <property type="project" value="TreeGrafter"/>
</dbReference>
<feature type="compositionally biased region" description="Polar residues" evidence="3">
    <location>
        <begin position="279"/>
        <end position="297"/>
    </location>
</feature>
<dbReference type="AlphaFoldDB" id="A0A0D2VMN9"/>
<dbReference type="OrthoDB" id="282973at2759"/>
<dbReference type="SUPFAM" id="SSF56300">
    <property type="entry name" value="Metallo-dependent phosphatases"/>
    <property type="match status" value="1"/>
</dbReference>
<dbReference type="InterPro" id="IPR029052">
    <property type="entry name" value="Metallo-depent_PP-like"/>
</dbReference>
<keyword evidence="6" id="KW-1185">Reference proteome</keyword>
<sequence length="786" mass="85422">MLRLFGALQNSRFQMTHVGGVLTTALLSLLLLLSLESLPLVAAAPAGKLLRDSGDGGAVNDPSKMNADDAAQLAIAVSARSSSRQSRRQSSPSLFAGTGLSVPIMPLAPLDPFPDPLLEQSFGTNCNACRAILPTFQLMATLTDVESIRSIFVNACVVAVETIPVQTVPINGSIICPLLSDRYVAPLVNALGLTTLTSEELCEYFDYCVVLNKTQNRLGQFPPPYQPSMVVAGLSDTKQRSERSVRRDDANPRTYSVKRATRAMGLFANALVSSLFGSSTTQVPRTSKKVQPTTEPSTHQHDHPARTSRRHPARTSRKSSAFALPVPSTTPKYAPGETIRLLQITDINLDMAYEPNSNTNCDQLVCCHASNGPGTAGPFGDYNCNTPLRTLRSLFAYINATFSFDGNTHANDSTAPNGRIDYVLWTGNNGPLDIWNSSWNRTLEANRLVRDLFLQTMPNVTVFPAVGSHDVYPDNLFNYNTDQYILDAYADLWSPWFPNKTLLEPVQRFGAYTQPIRPGLRLVATNSYQSNKYNYFVALDRAQPRTTEQIAFFTETFTQALMAQERLVIIGNIAPGSVDVTPTYSSGAIQFIAAFPNSAVLNVYGYVHRDLFSLIHAVTAGNATVEPDLIVDQPVDVVFSGPPVSPNSQVNPSFRVYTLNGTTFELIDHETYTFDLTGANAAAAALSTPATDEQLDDIALRSWAKLYNLKETYNMTDTSVASFANLSQRIRNEPEVANLFSTLAVGASAPVACPLSTCGVEHYCATAFSVINYVFGCVVGLSSTSS</sequence>
<feature type="compositionally biased region" description="Basic and acidic residues" evidence="3">
    <location>
        <begin position="237"/>
        <end position="251"/>
    </location>
</feature>
<dbReference type="eggNOG" id="KOG3770">
    <property type="taxonomic scope" value="Eukaryota"/>
</dbReference>
<protein>
    <recommendedName>
        <fullName evidence="7">Sphingomyelin phosphodiesterase</fullName>
    </recommendedName>
</protein>
<gene>
    <name evidence="5" type="ORF">CAOG_002585</name>
</gene>
<evidence type="ECO:0000313" key="6">
    <source>
        <dbReference type="Proteomes" id="UP000008743"/>
    </source>
</evidence>
<evidence type="ECO:0000256" key="4">
    <source>
        <dbReference type="SAM" id="SignalP"/>
    </source>
</evidence>
<keyword evidence="1" id="KW-0378">Hydrolase</keyword>
<dbReference type="EMBL" id="KE346362">
    <property type="protein sequence ID" value="KJE91452.1"/>
    <property type="molecule type" value="Genomic_DNA"/>
</dbReference>
<dbReference type="PANTHER" id="PTHR10340">
    <property type="entry name" value="SPHINGOMYELIN PHOSPHODIESTERASE"/>
    <property type="match status" value="1"/>
</dbReference>
<keyword evidence="4" id="KW-0732">Signal</keyword>
<reference evidence="6" key="1">
    <citation type="submission" date="2011-02" db="EMBL/GenBank/DDBJ databases">
        <title>The Genome Sequence of Capsaspora owczarzaki ATCC 30864.</title>
        <authorList>
            <person name="Russ C."/>
            <person name="Cuomo C."/>
            <person name="Burger G."/>
            <person name="Gray M.W."/>
            <person name="Holland P.W.H."/>
            <person name="King N."/>
            <person name="Lang F.B.F."/>
            <person name="Roger A.J."/>
            <person name="Ruiz-Trillo I."/>
            <person name="Young S.K."/>
            <person name="Zeng Q."/>
            <person name="Gargeya S."/>
            <person name="Alvarado L."/>
            <person name="Berlin A."/>
            <person name="Chapman S.B."/>
            <person name="Chen Z."/>
            <person name="Freedman E."/>
            <person name="Gellesch M."/>
            <person name="Goldberg J."/>
            <person name="Griggs A."/>
            <person name="Gujja S."/>
            <person name="Heilman E."/>
            <person name="Heiman D."/>
            <person name="Howarth C."/>
            <person name="Mehta T."/>
            <person name="Neiman D."/>
            <person name="Pearson M."/>
            <person name="Roberts A."/>
            <person name="Saif S."/>
            <person name="Shea T."/>
            <person name="Shenoy N."/>
            <person name="Sisk P."/>
            <person name="Stolte C."/>
            <person name="Sykes S."/>
            <person name="White J."/>
            <person name="Yandava C."/>
            <person name="Haas B."/>
            <person name="Nusbaum C."/>
            <person name="Birren B."/>
        </authorList>
    </citation>
    <scope>NUCLEOTIDE SEQUENCE</scope>
    <source>
        <strain evidence="6">ATCC 30864</strain>
    </source>
</reference>
<dbReference type="InParanoid" id="A0A0D2VMN9"/>
<evidence type="ECO:0008006" key="7">
    <source>
        <dbReference type="Google" id="ProtNLM"/>
    </source>
</evidence>
<dbReference type="Proteomes" id="UP000008743">
    <property type="component" value="Unassembled WGS sequence"/>
</dbReference>
<evidence type="ECO:0000256" key="3">
    <source>
        <dbReference type="SAM" id="MobiDB-lite"/>
    </source>
</evidence>
<feature type="region of interest" description="Disordered" evidence="3">
    <location>
        <begin position="279"/>
        <end position="329"/>
    </location>
</feature>
<proteinExistence type="predicted"/>
<organism evidence="5 6">
    <name type="scientific">Capsaspora owczarzaki (strain ATCC 30864)</name>
    <dbReference type="NCBI Taxonomy" id="595528"/>
    <lineage>
        <taxon>Eukaryota</taxon>
        <taxon>Filasterea</taxon>
        <taxon>Capsaspora</taxon>
    </lineage>
</organism>
<accession>A0A0D2VMN9</accession>
<keyword evidence="2" id="KW-0325">Glycoprotein</keyword>
<feature type="signal peptide" evidence="4">
    <location>
        <begin position="1"/>
        <end position="43"/>
    </location>
</feature>
<dbReference type="PhylomeDB" id="A0A0D2VMN9"/>
<evidence type="ECO:0000256" key="1">
    <source>
        <dbReference type="ARBA" id="ARBA00022801"/>
    </source>
</evidence>
<dbReference type="GO" id="GO:0005615">
    <property type="term" value="C:extracellular space"/>
    <property type="evidence" value="ECO:0007669"/>
    <property type="project" value="TreeGrafter"/>
</dbReference>
<evidence type="ECO:0000256" key="2">
    <source>
        <dbReference type="ARBA" id="ARBA00023180"/>
    </source>
</evidence>
<evidence type="ECO:0000313" key="5">
    <source>
        <dbReference type="EMBL" id="KJE91452.1"/>
    </source>
</evidence>
<feature type="compositionally biased region" description="Basic residues" evidence="3">
    <location>
        <begin position="306"/>
        <end position="317"/>
    </location>
</feature>
<dbReference type="STRING" id="595528.A0A0D2VMN9"/>
<dbReference type="PANTHER" id="PTHR10340:SF34">
    <property type="entry name" value="SPHINGOMYELIN PHOSPHODIESTERASE"/>
    <property type="match status" value="1"/>
</dbReference>
<feature type="chain" id="PRO_5002253722" description="Sphingomyelin phosphodiesterase" evidence="4">
    <location>
        <begin position="44"/>
        <end position="786"/>
    </location>
</feature>
<name>A0A0D2VMN9_CAPO3</name>